<sequence>QQLETPSKYIFKDSSLLFTPSWTLTFRIISLIRIMGAFTAPIQDCDEVYNYWEPVHLIHFGYGKQTWEYGPQFALRSWAFSWIYALIGYVSHFFFALRFKHQLFMVMRLMMGLACSACEATYITAIANRVDRRIANYTLVILATSAGMFHAAVSILPSSFAMYFIMLGSVFTMQSPSLVRAHRMIWALVLFGIGAVWGWPYAMIVIVPSVIEELFTRGSDRIPDEASPKDLYPILKGWRTRRIKALCLGLAGIALISAPLVAIDSYYYGRLVVAPWNAVKYNLFGGEGRSPSLYGAEPWWFYFANGIINFNIMFVFALMSLPLWGYQYTLWRLLDKISTHHSRRRKAKMALENEVLPVHREPTHPHMLLLVRLIPFYLVLTVFSLQPHKEERFLYIVYPLVAFNAATSLYLIRNLLNEMAIIMGTTKALGTAMSVSAKLNWLILTVTALVSGLRMFAMFQHHTSPASIYQLLPAFQDVPEAPLGFAATAHSLLHLGSANVTAHDNDDHNISPKPVNVCVGKDWHWFPSHYHLPNNHYLRFLPSGFMGQLPADFVPVSDKYDTGARTLCDSTSREVEDINDLNREVPARYWKESDCQYIVDIDWTSRSDDEFPRRELPYGRRSFEWEAVKCLPVLDRDRSKMLSRTLYIPETVQWLIDIAGPVFMKGWGAGRNVEFKPWNKWGTVCIFRPKAAGSSPASQPAS</sequence>
<keyword evidence="1" id="KW-0328">Glycosyltransferase</keyword>
<reference evidence="1" key="1">
    <citation type="submission" date="2022-06" db="EMBL/GenBank/DDBJ databases">
        <title>Phylogenomic reconstructions and comparative analyses of Kickxellomycotina fungi.</title>
        <authorList>
            <person name="Reynolds N.K."/>
            <person name="Stajich J.E."/>
            <person name="Barry K."/>
            <person name="Grigoriev I.V."/>
            <person name="Crous P."/>
            <person name="Smith M.E."/>
        </authorList>
    </citation>
    <scope>NUCLEOTIDE SEQUENCE</scope>
    <source>
        <strain evidence="1">RSA 2271</strain>
    </source>
</reference>
<organism evidence="1 2">
    <name type="scientific">Spiromyces aspiralis</name>
    <dbReference type="NCBI Taxonomy" id="68401"/>
    <lineage>
        <taxon>Eukaryota</taxon>
        <taxon>Fungi</taxon>
        <taxon>Fungi incertae sedis</taxon>
        <taxon>Zoopagomycota</taxon>
        <taxon>Kickxellomycotina</taxon>
        <taxon>Kickxellomycetes</taxon>
        <taxon>Kickxellales</taxon>
        <taxon>Kickxellaceae</taxon>
        <taxon>Spiromyces</taxon>
    </lineage>
</organism>
<proteinExistence type="predicted"/>
<feature type="non-terminal residue" evidence="1">
    <location>
        <position position="1"/>
    </location>
</feature>
<keyword evidence="2" id="KW-1185">Reference proteome</keyword>
<keyword evidence="1" id="KW-0808">Transferase</keyword>
<dbReference type="Proteomes" id="UP001145114">
    <property type="component" value="Unassembled WGS sequence"/>
</dbReference>
<gene>
    <name evidence="1" type="primary">ALG9</name>
    <name evidence="1" type="ORF">EV182_002493</name>
</gene>
<accession>A0ACC1HTX5</accession>
<comment type="caution">
    <text evidence="1">The sequence shown here is derived from an EMBL/GenBank/DDBJ whole genome shotgun (WGS) entry which is preliminary data.</text>
</comment>
<protein>
    <submittedName>
        <fullName evidence="1">Mannosyltransferase</fullName>
        <ecNumber evidence="1">2.4.1.2</ecNumber>
    </submittedName>
</protein>
<evidence type="ECO:0000313" key="2">
    <source>
        <dbReference type="Proteomes" id="UP001145114"/>
    </source>
</evidence>
<name>A0ACC1HTX5_9FUNG</name>
<dbReference type="EMBL" id="JAMZIH010000521">
    <property type="protein sequence ID" value="KAJ1679218.1"/>
    <property type="molecule type" value="Genomic_DNA"/>
</dbReference>
<evidence type="ECO:0000313" key="1">
    <source>
        <dbReference type="EMBL" id="KAJ1679218.1"/>
    </source>
</evidence>
<dbReference type="EC" id="2.4.1.2" evidence="1"/>